<gene>
    <name evidence="2" type="ORF">G3T37_12690</name>
</gene>
<comment type="caution">
    <text evidence="1">Lacks conserved residue(s) required for the propagation of feature annotation.</text>
</comment>
<comment type="subcellular location">
    <subcellularLocation>
        <location evidence="1">Cell membrane</location>
        <topology evidence="1">Multi-pass membrane protein</topology>
    </subcellularLocation>
</comment>
<evidence type="ECO:0000313" key="3">
    <source>
        <dbReference type="Proteomes" id="UP000479756"/>
    </source>
</evidence>
<dbReference type="Pfam" id="PF02104">
    <property type="entry name" value="SURF1"/>
    <property type="match status" value="1"/>
</dbReference>
<keyword evidence="1" id="KW-1133">Transmembrane helix</keyword>
<comment type="caution">
    <text evidence="2">The sequence shown here is derived from an EMBL/GenBank/DDBJ whole genome shotgun (WGS) entry which is preliminary data.</text>
</comment>
<keyword evidence="1" id="KW-1003">Cell membrane</keyword>
<evidence type="ECO:0000313" key="2">
    <source>
        <dbReference type="EMBL" id="NEM92209.1"/>
    </source>
</evidence>
<dbReference type="EMBL" id="JAAGWZ010000004">
    <property type="protein sequence ID" value="NEM92209.1"/>
    <property type="molecule type" value="Genomic_DNA"/>
</dbReference>
<protein>
    <recommendedName>
        <fullName evidence="1">SURF1-like protein</fullName>
    </recommendedName>
</protein>
<keyword evidence="1" id="KW-0472">Membrane</keyword>
<evidence type="ECO:0000256" key="1">
    <source>
        <dbReference type="RuleBase" id="RU363076"/>
    </source>
</evidence>
<dbReference type="Proteomes" id="UP000479756">
    <property type="component" value="Unassembled WGS sequence"/>
</dbReference>
<dbReference type="GO" id="GO:0005886">
    <property type="term" value="C:plasma membrane"/>
    <property type="evidence" value="ECO:0007669"/>
    <property type="project" value="UniProtKB-SubCell"/>
</dbReference>
<keyword evidence="1" id="KW-0812">Transmembrane</keyword>
<sequence length="250" mass="26714">MWSVARRPRWIGALLLALAIAGGFAALGQWQLGRAVATATVVTYPTETVTPLASLATPQSVVTDRVAGQMVSVTARRVPGDLYLVSNRVNYGKTGYWVVGHAVTGDGVSLAVAYGWAPTRAAATDAASALAGGAPSTLLIGRYMPTEPPDQADFEHGVRSVLSVAALVNEWRTVPTAVYGGYLVSKTPAPGLSAIYSPKPSNDVSLNWLNVFYSIEWVAFAGFAVYLWYRLVKDAWEREQDQLTEAAPVN</sequence>
<proteinExistence type="inferred from homology"/>
<organism evidence="2 3">
    <name type="scientific">Galbitalea soli</name>
    <dbReference type="NCBI Taxonomy" id="1268042"/>
    <lineage>
        <taxon>Bacteria</taxon>
        <taxon>Bacillati</taxon>
        <taxon>Actinomycetota</taxon>
        <taxon>Actinomycetes</taxon>
        <taxon>Micrococcales</taxon>
        <taxon>Microbacteriaceae</taxon>
        <taxon>Galbitalea</taxon>
    </lineage>
</organism>
<comment type="similarity">
    <text evidence="1">Belongs to the SURF1 family.</text>
</comment>
<accession>A0A7C9PPK2</accession>
<dbReference type="InterPro" id="IPR002994">
    <property type="entry name" value="Surf1/Shy1"/>
</dbReference>
<name>A0A7C9PPK2_9MICO</name>
<keyword evidence="3" id="KW-1185">Reference proteome</keyword>
<dbReference type="AlphaFoldDB" id="A0A7C9PPK2"/>
<dbReference type="PROSITE" id="PS50895">
    <property type="entry name" value="SURF1"/>
    <property type="match status" value="1"/>
</dbReference>
<feature type="transmembrane region" description="Helical" evidence="1">
    <location>
        <begin position="208"/>
        <end position="229"/>
    </location>
</feature>
<reference evidence="2 3" key="1">
    <citation type="journal article" date="2014" name="Int. J. Syst. Evol. Microbiol.">
        <title>Description of Galbitalea soli gen. nov., sp. nov., and Frondihabitans sucicola sp. nov.</title>
        <authorList>
            <person name="Kim S.J."/>
            <person name="Lim J.M."/>
            <person name="Ahn J.H."/>
            <person name="Weon H.Y."/>
            <person name="Hamada M."/>
            <person name="Suzuki K."/>
            <person name="Ahn T.Y."/>
            <person name="Kwon S.W."/>
        </authorList>
    </citation>
    <scope>NUCLEOTIDE SEQUENCE [LARGE SCALE GENOMIC DNA]</scope>
    <source>
        <strain evidence="2 3">NBRC 108727</strain>
    </source>
</reference>